<proteinExistence type="predicted"/>
<feature type="non-terminal residue" evidence="1">
    <location>
        <position position="1"/>
    </location>
</feature>
<sequence>PGINEKEILEIFDEIAPYAKHVTVSTYKAKLDSLKRLVYAFPEKQTLWKTLYLKIGKKIGNAIYLEDKIRYEILYPLYKKAKNYGISFATCREALKEFENPKRCDGSFLIT</sequence>
<accession>A0A2N7QFT9</accession>
<protein>
    <submittedName>
        <fullName evidence="1">Radical SAM protein</fullName>
    </submittedName>
</protein>
<gene>
    <name evidence="1" type="ORF">C0169_01885</name>
</gene>
<name>A0A2N7QFT9_9BACT</name>
<organism evidence="1 2">
    <name type="scientific">Thermodesulfobacterium geofontis</name>
    <dbReference type="NCBI Taxonomy" id="1295609"/>
    <lineage>
        <taxon>Bacteria</taxon>
        <taxon>Pseudomonadati</taxon>
        <taxon>Thermodesulfobacteriota</taxon>
        <taxon>Thermodesulfobacteria</taxon>
        <taxon>Thermodesulfobacteriales</taxon>
        <taxon>Thermodesulfobacteriaceae</taxon>
        <taxon>Thermodesulfobacterium</taxon>
    </lineage>
</organism>
<evidence type="ECO:0000313" key="2">
    <source>
        <dbReference type="Proteomes" id="UP000235619"/>
    </source>
</evidence>
<comment type="caution">
    <text evidence="1">The sequence shown here is derived from an EMBL/GenBank/DDBJ whole genome shotgun (WGS) entry which is preliminary data.</text>
</comment>
<dbReference type="AlphaFoldDB" id="A0A2N7QFT9"/>
<dbReference type="Proteomes" id="UP000235619">
    <property type="component" value="Unassembled WGS sequence"/>
</dbReference>
<reference evidence="1 2" key="1">
    <citation type="submission" date="2018-01" db="EMBL/GenBank/DDBJ databases">
        <title>Metagenomic assembled genomes from two thermal pools in the Uzon Caldera, Kamchatka, Russia.</title>
        <authorList>
            <person name="Wilkins L."/>
            <person name="Ettinger C."/>
        </authorList>
    </citation>
    <scope>NUCLEOTIDE SEQUENCE [LARGE SCALE GENOMIC DNA]</scope>
    <source>
        <strain evidence="1">ARK-04</strain>
    </source>
</reference>
<dbReference type="EMBL" id="PNJD01000116">
    <property type="protein sequence ID" value="PMP97831.1"/>
    <property type="molecule type" value="Genomic_DNA"/>
</dbReference>
<evidence type="ECO:0000313" key="1">
    <source>
        <dbReference type="EMBL" id="PMP97831.1"/>
    </source>
</evidence>